<evidence type="ECO:0000313" key="2">
    <source>
        <dbReference type="EMBL" id="OAT11249.1"/>
    </source>
</evidence>
<feature type="compositionally biased region" description="Basic and acidic residues" evidence="1">
    <location>
        <begin position="227"/>
        <end position="236"/>
    </location>
</feature>
<feature type="region of interest" description="Disordered" evidence="1">
    <location>
        <begin position="216"/>
        <end position="236"/>
    </location>
</feature>
<dbReference type="STRING" id="559298.A0A179UVJ3"/>
<dbReference type="GeneID" id="8509076"/>
<accession>A0A179UVJ3</accession>
<dbReference type="VEuPathDB" id="FungiDB:BDBG_06191"/>
<reference evidence="3" key="1">
    <citation type="journal article" date="2015" name="PLoS Genet.">
        <title>The dynamic genome and transcriptome of the human fungal pathogen Blastomyces and close relative Emmonsia.</title>
        <authorList>
            <person name="Munoz J.F."/>
            <person name="Gauthier G.M."/>
            <person name="Desjardins C.A."/>
            <person name="Gallo J.E."/>
            <person name="Holder J."/>
            <person name="Sullivan T.D."/>
            <person name="Marty A.J."/>
            <person name="Carmen J.C."/>
            <person name="Chen Z."/>
            <person name="Ding L."/>
            <person name="Gujja S."/>
            <person name="Magrini V."/>
            <person name="Misas E."/>
            <person name="Mitreva M."/>
            <person name="Priest M."/>
            <person name="Saif S."/>
            <person name="Whiston E.A."/>
            <person name="Young S."/>
            <person name="Zeng Q."/>
            <person name="Goldman W.E."/>
            <person name="Mardis E.R."/>
            <person name="Taylor J.W."/>
            <person name="McEwen J.G."/>
            <person name="Clay O.K."/>
            <person name="Klein B.S."/>
            <person name="Cuomo C.A."/>
        </authorList>
    </citation>
    <scope>NUCLEOTIDE SEQUENCE [LARGE SCALE GENOMIC DNA]</scope>
    <source>
        <strain evidence="3">SLH14081</strain>
    </source>
</reference>
<dbReference type="AlphaFoldDB" id="A0A179UVJ3"/>
<organism evidence="2 3">
    <name type="scientific">Blastomyces gilchristii (strain SLH14081)</name>
    <name type="common">Blastomyces dermatitidis</name>
    <dbReference type="NCBI Taxonomy" id="559298"/>
    <lineage>
        <taxon>Eukaryota</taxon>
        <taxon>Fungi</taxon>
        <taxon>Dikarya</taxon>
        <taxon>Ascomycota</taxon>
        <taxon>Pezizomycotina</taxon>
        <taxon>Eurotiomycetes</taxon>
        <taxon>Eurotiomycetidae</taxon>
        <taxon>Onygenales</taxon>
        <taxon>Ajellomycetaceae</taxon>
        <taxon>Blastomyces</taxon>
    </lineage>
</organism>
<sequence length="450" mass="50860">MAAPRRQAAQGLDKIPSNKKEWHEAIQKYGLQQRTLEQLCMEGSFSASTVSKEAFLTIRCIWPEKKRPKDASTYIANLEYFFNEDHSDDATKLIHRNILGLDKLKTLYLIICNPKEPRKRTPPEYFGTLADGLGPFSMLVNVYNQLLDRSIQAPINERPLGGAPKRIRFYDATRPSAVVDSTSPTRQTFLSEEFRMGDIEMTDVGYQPIARCPTHARPPAATSVIEPTDKEPPRRTPTETLVADFMVTLLGGLASLVQALNPRPLCIANSFETTYTFGPVRNTSQQVDVTFRARIDGSIPFSLSLAGMPREVAIFEAKRAARGESGGSIPVLAQQSMEHVAYIWKRHEDDPTWKTRVNTYHTFMVAQDHLYFHISIGSYDNTYLKYIFGSGIQPVRPAQGEIPFLEIQEFGPFDVTNEEELGEFLHIMLSFILWQLEQTETGTTFKRALS</sequence>
<dbReference type="EMBL" id="GG657462">
    <property type="protein sequence ID" value="OAT11249.1"/>
    <property type="molecule type" value="Genomic_DNA"/>
</dbReference>
<dbReference type="Proteomes" id="UP000002038">
    <property type="component" value="Unassembled WGS sequence"/>
</dbReference>
<protein>
    <submittedName>
        <fullName evidence="2">Uncharacterized protein</fullName>
    </submittedName>
</protein>
<dbReference type="RefSeq" id="XP_002623011.2">
    <property type="nucleotide sequence ID" value="XM_002622965.2"/>
</dbReference>
<dbReference type="OrthoDB" id="4170609at2759"/>
<evidence type="ECO:0000313" key="3">
    <source>
        <dbReference type="Proteomes" id="UP000002038"/>
    </source>
</evidence>
<keyword evidence="3" id="KW-1185">Reference proteome</keyword>
<proteinExistence type="predicted"/>
<name>A0A179UVJ3_BLAGS</name>
<gene>
    <name evidence="2" type="ORF">BDBG_06191</name>
</gene>
<dbReference type="KEGG" id="bgh:BDBG_06191"/>
<evidence type="ECO:0000256" key="1">
    <source>
        <dbReference type="SAM" id="MobiDB-lite"/>
    </source>
</evidence>